<dbReference type="InterPro" id="IPR035921">
    <property type="entry name" value="F/V-ATP_Csub_sf"/>
</dbReference>
<protein>
    <submittedName>
        <fullName evidence="2">Uncharacterized protein</fullName>
    </submittedName>
</protein>
<evidence type="ECO:0000313" key="3">
    <source>
        <dbReference type="Proteomes" id="UP000827092"/>
    </source>
</evidence>
<evidence type="ECO:0000256" key="1">
    <source>
        <dbReference type="SAM" id="Phobius"/>
    </source>
</evidence>
<name>A0AAV6TLL6_9ARAC</name>
<sequence length="97" mass="10557">MAIVLVNGMKNFDEELVRLDYKIDGSELYIRVVLCPAWILGPSGLCPKPFLSPVLRTVRYFGSGLTVGLCNLVCGIAVGVFWGRELPSPDAANPFSL</sequence>
<dbReference type="EMBL" id="JAFNEN010002488">
    <property type="protein sequence ID" value="KAG8172659.1"/>
    <property type="molecule type" value="Genomic_DNA"/>
</dbReference>
<feature type="transmembrane region" description="Helical" evidence="1">
    <location>
        <begin position="58"/>
        <end position="82"/>
    </location>
</feature>
<accession>A0AAV6TLL6</accession>
<keyword evidence="3" id="KW-1185">Reference proteome</keyword>
<evidence type="ECO:0000313" key="2">
    <source>
        <dbReference type="EMBL" id="KAG8172659.1"/>
    </source>
</evidence>
<keyword evidence="1" id="KW-0472">Membrane</keyword>
<dbReference type="Proteomes" id="UP000827092">
    <property type="component" value="Unassembled WGS sequence"/>
</dbReference>
<dbReference type="AlphaFoldDB" id="A0AAV6TLL6"/>
<comment type="caution">
    <text evidence="2">The sequence shown here is derived from an EMBL/GenBank/DDBJ whole genome shotgun (WGS) entry which is preliminary data.</text>
</comment>
<keyword evidence="1" id="KW-0812">Transmembrane</keyword>
<organism evidence="2 3">
    <name type="scientific">Oedothorax gibbosus</name>
    <dbReference type="NCBI Taxonomy" id="931172"/>
    <lineage>
        <taxon>Eukaryota</taxon>
        <taxon>Metazoa</taxon>
        <taxon>Ecdysozoa</taxon>
        <taxon>Arthropoda</taxon>
        <taxon>Chelicerata</taxon>
        <taxon>Arachnida</taxon>
        <taxon>Araneae</taxon>
        <taxon>Araneomorphae</taxon>
        <taxon>Entelegynae</taxon>
        <taxon>Araneoidea</taxon>
        <taxon>Linyphiidae</taxon>
        <taxon>Erigoninae</taxon>
        <taxon>Oedothorax</taxon>
    </lineage>
</organism>
<reference evidence="2 3" key="1">
    <citation type="journal article" date="2022" name="Nat. Ecol. Evol.">
        <title>A masculinizing supergene underlies an exaggerated male reproductive morph in a spider.</title>
        <authorList>
            <person name="Hendrickx F."/>
            <person name="De Corte Z."/>
            <person name="Sonet G."/>
            <person name="Van Belleghem S.M."/>
            <person name="Kostlbacher S."/>
            <person name="Vangestel C."/>
        </authorList>
    </citation>
    <scope>NUCLEOTIDE SEQUENCE [LARGE SCALE GENOMIC DNA]</scope>
    <source>
        <strain evidence="2">W744_W776</strain>
    </source>
</reference>
<gene>
    <name evidence="2" type="ORF">JTE90_004745</name>
</gene>
<keyword evidence="1" id="KW-1133">Transmembrane helix</keyword>
<dbReference type="Gene3D" id="1.20.120.610">
    <property type="entry name" value="lithium bound rotor ring of v- atpase"/>
    <property type="match status" value="1"/>
</dbReference>
<proteinExistence type="predicted"/>